<feature type="region of interest" description="Disordered" evidence="3">
    <location>
        <begin position="576"/>
        <end position="621"/>
    </location>
</feature>
<dbReference type="EMBL" id="MVBO01000025">
    <property type="protein sequence ID" value="OZJ04947.1"/>
    <property type="molecule type" value="Genomic_DNA"/>
</dbReference>
<keyword evidence="5" id="KW-1185">Reference proteome</keyword>
<feature type="compositionally biased region" description="Basic and acidic residues" evidence="3">
    <location>
        <begin position="96"/>
        <end position="109"/>
    </location>
</feature>
<dbReference type="OrthoDB" id="72772at2759"/>
<dbReference type="GO" id="GO:0034272">
    <property type="term" value="C:phosphatidylinositol 3-kinase complex, class III, type II"/>
    <property type="evidence" value="ECO:0007669"/>
    <property type="project" value="InterPro"/>
</dbReference>
<feature type="region of interest" description="Disordered" evidence="3">
    <location>
        <begin position="40"/>
        <end position="63"/>
    </location>
</feature>
<feature type="region of interest" description="Disordered" evidence="3">
    <location>
        <begin position="90"/>
        <end position="110"/>
    </location>
</feature>
<dbReference type="GO" id="GO:0035493">
    <property type="term" value="P:SNARE complex assembly"/>
    <property type="evidence" value="ECO:0007669"/>
    <property type="project" value="TreeGrafter"/>
</dbReference>
<feature type="compositionally biased region" description="Basic and acidic residues" evidence="3">
    <location>
        <begin position="40"/>
        <end position="56"/>
    </location>
</feature>
<keyword evidence="1 2" id="KW-0175">Coiled coil</keyword>
<dbReference type="GO" id="GO:0005768">
    <property type="term" value="C:endosome"/>
    <property type="evidence" value="ECO:0007669"/>
    <property type="project" value="TreeGrafter"/>
</dbReference>
<name>A0A261Y2U6_9FUNG</name>
<dbReference type="GO" id="GO:0000149">
    <property type="term" value="F:SNARE binding"/>
    <property type="evidence" value="ECO:0007669"/>
    <property type="project" value="TreeGrafter"/>
</dbReference>
<feature type="compositionally biased region" description="Low complexity" evidence="3">
    <location>
        <begin position="592"/>
        <end position="621"/>
    </location>
</feature>
<dbReference type="AlphaFoldDB" id="A0A261Y2U6"/>
<feature type="region of interest" description="Disordered" evidence="3">
    <location>
        <begin position="434"/>
        <end position="455"/>
    </location>
</feature>
<sequence length="621" mass="69846">MEWTQPCGVIPPTRRKLRHLKAIHARNVFAAYSDAQKFGEEGAHAPRSSKLGETHAKKSRSWHASDSSQLNLASYGSKIDRAWSTAMMKSNSSTGIDRRAPANESRQEAPSDIVPKISESHSHSMVDTFLTIRLPPESDAAPWTCPFFVSDTCTYNTINPSFDVLPTALYQQWVDLSIDRFIVEVWSCKHKECNKISPSAAIPEFAQLRIQWDVHLSGLVYLAKDLNHFTSTCKSNTILLELADGLYGCQDTILEPGLTPSRSLKDSVSKRSYRYNDVMRINTTQKVISDTQKSGSEICLKIEEMLSKSHSQSVRELDQRKSNLRHLQHLQAREKQQVRQLKAQIAERKEAVKQRRQNLTESTMRYQDALRNDLPHNLEILRKNESMESKIMGLLLSRRRELIADLFSIYPIAVDPESDMYLIRSLPLPSIGSNPSRSFTSNPPPQVPVTSSPSFQESDTALGYTAHLTSMIAYYIGENLRYPITPMGSKSFLTDLLTIGSESGDVHWPLYTKGVDKSRTEYGVFLLNKDIEQLMNSQGIRAIDIRHTLPNLHTLIQHYLTIPIDEKRARSFHQRNATDNRAGSMIKDLNVSSPTPSSRSASPGLPSLQSAPSSQLSEAVP</sequence>
<dbReference type="Proteomes" id="UP000242875">
    <property type="component" value="Unassembled WGS sequence"/>
</dbReference>
<feature type="coiled-coil region" evidence="2">
    <location>
        <begin position="324"/>
        <end position="362"/>
    </location>
</feature>
<dbReference type="PANTHER" id="PTHR15157:SF5">
    <property type="entry name" value="UV RADIATION RESISTANCE-ASSOCIATED GENE PROTEIN"/>
    <property type="match status" value="1"/>
</dbReference>
<dbReference type="InterPro" id="IPR040939">
    <property type="entry name" value="Vps38"/>
</dbReference>
<evidence type="ECO:0000256" key="1">
    <source>
        <dbReference type="ARBA" id="ARBA00023054"/>
    </source>
</evidence>
<evidence type="ECO:0000313" key="4">
    <source>
        <dbReference type="EMBL" id="OZJ04947.1"/>
    </source>
</evidence>
<dbReference type="Pfam" id="PF17649">
    <property type="entry name" value="VPS38"/>
    <property type="match status" value="1"/>
</dbReference>
<protein>
    <submittedName>
        <fullName evidence="4">Uncharacterized protein</fullName>
    </submittedName>
</protein>
<dbReference type="GO" id="GO:0000323">
    <property type="term" value="C:lytic vacuole"/>
    <property type="evidence" value="ECO:0007669"/>
    <property type="project" value="TreeGrafter"/>
</dbReference>
<reference evidence="4 5" key="1">
    <citation type="journal article" date="2017" name="Mycologia">
        <title>Bifiguratus adelaidae, gen. et sp. nov., a new member of Mucoromycotina in endophytic and soil-dwelling habitats.</title>
        <authorList>
            <person name="Torres-Cruz T.J."/>
            <person name="Billingsley Tobias T.L."/>
            <person name="Almatruk M."/>
            <person name="Hesse C."/>
            <person name="Kuske C.R."/>
            <person name="Desiro A."/>
            <person name="Benucci G.M."/>
            <person name="Bonito G."/>
            <person name="Stajich J.E."/>
            <person name="Dunlap C."/>
            <person name="Arnold A.E."/>
            <person name="Porras-Alfaro A."/>
        </authorList>
    </citation>
    <scope>NUCLEOTIDE SEQUENCE [LARGE SCALE GENOMIC DNA]</scope>
    <source>
        <strain evidence="4 5">AZ0501</strain>
    </source>
</reference>
<proteinExistence type="predicted"/>
<gene>
    <name evidence="4" type="ORF">BZG36_01754</name>
</gene>
<organism evidence="4 5">
    <name type="scientific">Bifiguratus adelaidae</name>
    <dbReference type="NCBI Taxonomy" id="1938954"/>
    <lineage>
        <taxon>Eukaryota</taxon>
        <taxon>Fungi</taxon>
        <taxon>Fungi incertae sedis</taxon>
        <taxon>Mucoromycota</taxon>
        <taxon>Mucoromycotina</taxon>
        <taxon>Endogonomycetes</taxon>
        <taxon>Endogonales</taxon>
        <taxon>Endogonales incertae sedis</taxon>
        <taxon>Bifiguratus</taxon>
    </lineage>
</organism>
<comment type="caution">
    <text evidence="4">The sequence shown here is derived from an EMBL/GenBank/DDBJ whole genome shotgun (WGS) entry which is preliminary data.</text>
</comment>
<evidence type="ECO:0000313" key="5">
    <source>
        <dbReference type="Proteomes" id="UP000242875"/>
    </source>
</evidence>
<evidence type="ECO:0000256" key="2">
    <source>
        <dbReference type="SAM" id="Coils"/>
    </source>
</evidence>
<dbReference type="PANTHER" id="PTHR15157">
    <property type="entry name" value="UV RADIATION RESISTANCE-ASSOCIATED GENE PROTEIN"/>
    <property type="match status" value="1"/>
</dbReference>
<evidence type="ECO:0000256" key="3">
    <source>
        <dbReference type="SAM" id="MobiDB-lite"/>
    </source>
</evidence>
<accession>A0A261Y2U6</accession>